<gene>
    <name evidence="2" type="ORF">IAD41_00235</name>
</gene>
<evidence type="ECO:0000259" key="1">
    <source>
        <dbReference type="Pfam" id="PF20318"/>
    </source>
</evidence>
<proteinExistence type="predicted"/>
<accession>A0A9D1K318</accession>
<reference evidence="2" key="1">
    <citation type="submission" date="2020-10" db="EMBL/GenBank/DDBJ databases">
        <authorList>
            <person name="Gilroy R."/>
        </authorList>
    </citation>
    <scope>NUCLEOTIDE SEQUENCE</scope>
    <source>
        <strain evidence="2">CHK152-2994</strain>
    </source>
</reference>
<dbReference type="Pfam" id="PF20318">
    <property type="entry name" value="DUF6613"/>
    <property type="match status" value="1"/>
</dbReference>
<evidence type="ECO:0000313" key="3">
    <source>
        <dbReference type="Proteomes" id="UP000824139"/>
    </source>
</evidence>
<organism evidence="2 3">
    <name type="scientific">Candidatus Scatenecus faecavium</name>
    <dbReference type="NCBI Taxonomy" id="2840915"/>
    <lineage>
        <taxon>Bacteria</taxon>
        <taxon>Candidatus Scatenecus</taxon>
    </lineage>
</organism>
<dbReference type="AlphaFoldDB" id="A0A9D1K318"/>
<dbReference type="EMBL" id="DVJO01000006">
    <property type="protein sequence ID" value="HIS82026.1"/>
    <property type="molecule type" value="Genomic_DNA"/>
</dbReference>
<dbReference type="InterPro" id="IPR045584">
    <property type="entry name" value="Pilin-like"/>
</dbReference>
<name>A0A9D1K318_9BACT</name>
<reference evidence="2" key="2">
    <citation type="journal article" date="2021" name="PeerJ">
        <title>Extensive microbial diversity within the chicken gut microbiome revealed by metagenomics and culture.</title>
        <authorList>
            <person name="Gilroy R."/>
            <person name="Ravi A."/>
            <person name="Getino M."/>
            <person name="Pursley I."/>
            <person name="Horton D.L."/>
            <person name="Alikhan N.F."/>
            <person name="Baker D."/>
            <person name="Gharbi K."/>
            <person name="Hall N."/>
            <person name="Watson M."/>
            <person name="Adriaenssens E.M."/>
            <person name="Foster-Nyarko E."/>
            <person name="Jarju S."/>
            <person name="Secka A."/>
            <person name="Antonio M."/>
            <person name="Oren A."/>
            <person name="Chaudhuri R.R."/>
            <person name="La Ragione R."/>
            <person name="Hildebrand F."/>
            <person name="Pallen M.J."/>
        </authorList>
    </citation>
    <scope>NUCLEOTIDE SEQUENCE</scope>
    <source>
        <strain evidence="2">CHK152-2994</strain>
    </source>
</reference>
<sequence>MAEVLITLGVIGIVVAMTLPTVITKYRKQVTVTSLKKFYTVMAQAIEQSSLDNGSPEYWSIAPVKNGEIYTDYADTEQFFNLYLKKYLKVMVYCGEKAGCWAENESQPNGITPASSLNSLKGTVKFVLNDGYAVTLLGSSTYVIVYVDLNGMKKPNRRGIDIFEFRIDLYNSNKIFFHPYLPNIESPYKPENIICTPTNGYRCAAKIMSDGWKISDDYPWF</sequence>
<protein>
    <submittedName>
        <fullName evidence="2">Type II secretion system protein</fullName>
    </submittedName>
</protein>
<comment type="caution">
    <text evidence="2">The sequence shown here is derived from an EMBL/GenBank/DDBJ whole genome shotgun (WGS) entry which is preliminary data.</text>
</comment>
<dbReference type="SUPFAM" id="SSF54523">
    <property type="entry name" value="Pili subunits"/>
    <property type="match status" value="1"/>
</dbReference>
<dbReference type="Proteomes" id="UP000824139">
    <property type="component" value="Unassembled WGS sequence"/>
</dbReference>
<dbReference type="InterPro" id="IPR046721">
    <property type="entry name" value="DUF6613"/>
</dbReference>
<feature type="domain" description="DUF6613" evidence="1">
    <location>
        <begin position="21"/>
        <end position="219"/>
    </location>
</feature>
<evidence type="ECO:0000313" key="2">
    <source>
        <dbReference type="EMBL" id="HIS82026.1"/>
    </source>
</evidence>